<sequence>MKKKALLGFALATATFFSGCAMMQPKKMLDDPTLYDEYMTRSFEYSSTACYEATKKTFADNKVALAKDDPENGKMVTEKYTVASYTQRDDQKRNMENNQYIKFWVSVSGDESSCVIKVTKLKAWMNTQELTYVYPKQGGPSLWDPIFNSIKDQLEDDNN</sequence>
<accession>A0A2M9A8W9</accession>
<dbReference type="Proteomes" id="UP000231134">
    <property type="component" value="Unassembled WGS sequence"/>
</dbReference>
<evidence type="ECO:0000313" key="2">
    <source>
        <dbReference type="EMBL" id="PJJ42160.1"/>
    </source>
</evidence>
<dbReference type="AlphaFoldDB" id="A0A2M9A8W9"/>
<evidence type="ECO:0000256" key="1">
    <source>
        <dbReference type="SAM" id="SignalP"/>
    </source>
</evidence>
<evidence type="ECO:0000313" key="3">
    <source>
        <dbReference type="Proteomes" id="UP000231134"/>
    </source>
</evidence>
<keyword evidence="3" id="KW-1185">Reference proteome</keyword>
<dbReference type="RefSeq" id="WP_100426046.1">
    <property type="nucleotide sequence ID" value="NZ_PGEX01000001.1"/>
</dbReference>
<dbReference type="EMBL" id="PGEX01000001">
    <property type="protein sequence ID" value="PJJ42160.1"/>
    <property type="molecule type" value="Genomic_DNA"/>
</dbReference>
<keyword evidence="1" id="KW-0732">Signal</keyword>
<protein>
    <recommendedName>
        <fullName evidence="4">Lipoprotein</fullName>
    </recommendedName>
</protein>
<name>A0A2M9A8W9_9BACT</name>
<proteinExistence type="predicted"/>
<comment type="caution">
    <text evidence="2">The sequence shown here is derived from an EMBL/GenBank/DDBJ whole genome shotgun (WGS) entry which is preliminary data.</text>
</comment>
<organism evidence="2 3">
    <name type="scientific">Hallerella succinigenes</name>
    <dbReference type="NCBI Taxonomy" id="1896222"/>
    <lineage>
        <taxon>Bacteria</taxon>
        <taxon>Pseudomonadati</taxon>
        <taxon>Fibrobacterota</taxon>
        <taxon>Fibrobacteria</taxon>
        <taxon>Fibrobacterales</taxon>
        <taxon>Fibrobacteraceae</taxon>
        <taxon>Hallerella</taxon>
    </lineage>
</organism>
<feature type="signal peptide" evidence="1">
    <location>
        <begin position="1"/>
        <end position="23"/>
    </location>
</feature>
<feature type="chain" id="PRO_5014702402" description="Lipoprotein" evidence="1">
    <location>
        <begin position="24"/>
        <end position="159"/>
    </location>
</feature>
<dbReference type="PROSITE" id="PS51257">
    <property type="entry name" value="PROKAR_LIPOPROTEIN"/>
    <property type="match status" value="1"/>
</dbReference>
<dbReference type="OrthoDB" id="9800664at2"/>
<reference evidence="2 3" key="1">
    <citation type="submission" date="2017-11" db="EMBL/GenBank/DDBJ databases">
        <title>Animal gut microbial communities from fecal samples from Wisconsin, USA.</title>
        <authorList>
            <person name="Neumann A."/>
        </authorList>
    </citation>
    <scope>NUCLEOTIDE SEQUENCE [LARGE SCALE GENOMIC DNA]</scope>
    <source>
        <strain evidence="2 3">UWS3</strain>
    </source>
</reference>
<evidence type="ECO:0008006" key="4">
    <source>
        <dbReference type="Google" id="ProtNLM"/>
    </source>
</evidence>
<gene>
    <name evidence="2" type="ORF">BGX16_2178</name>
</gene>